<geneLocation type="mitochondrion" evidence="18"/>
<evidence type="ECO:0000256" key="6">
    <source>
        <dbReference type="ARBA" id="ARBA00022660"/>
    </source>
</evidence>
<evidence type="ECO:0000256" key="5">
    <source>
        <dbReference type="ARBA" id="ARBA00022448"/>
    </source>
</evidence>
<gene>
    <name evidence="18" type="primary">ND4L</name>
</gene>
<dbReference type="EC" id="7.1.1.2" evidence="3 17"/>
<dbReference type="EMBL" id="AP006739">
    <property type="protein sequence ID" value="BAD89261.1"/>
    <property type="molecule type" value="Genomic_DNA"/>
</dbReference>
<keyword evidence="13 17" id="KW-0496">Mitochondrion</keyword>
<evidence type="ECO:0000256" key="9">
    <source>
        <dbReference type="ARBA" id="ARBA00022982"/>
    </source>
</evidence>
<dbReference type="InterPro" id="IPR039428">
    <property type="entry name" value="NUOK/Mnh_C1-like"/>
</dbReference>
<dbReference type="GO" id="GO:0008137">
    <property type="term" value="F:NADH dehydrogenase (ubiquinone) activity"/>
    <property type="evidence" value="ECO:0007669"/>
    <property type="project" value="UniProtKB-EC"/>
</dbReference>
<evidence type="ECO:0000256" key="11">
    <source>
        <dbReference type="ARBA" id="ARBA00023027"/>
    </source>
</evidence>
<sequence>MLLQQLIFSVIFYLALVGLTVHRTHFLSMLLCLEMIMLILFITISIWASNQNSLMMAPMPLLLLTFSACEMATGLALLVATARTHATDHLTSLNILQC</sequence>
<evidence type="ECO:0000256" key="14">
    <source>
        <dbReference type="ARBA" id="ARBA00023136"/>
    </source>
</evidence>
<evidence type="ECO:0000256" key="3">
    <source>
        <dbReference type="ARBA" id="ARBA00012944"/>
    </source>
</evidence>
<evidence type="ECO:0000256" key="2">
    <source>
        <dbReference type="ARBA" id="ARBA00010519"/>
    </source>
</evidence>
<dbReference type="PANTHER" id="PTHR11434:SF0">
    <property type="entry name" value="NADH-UBIQUINONE OXIDOREDUCTASE CHAIN 4L"/>
    <property type="match status" value="1"/>
</dbReference>
<comment type="subcellular location">
    <subcellularLocation>
        <location evidence="17">Mitochondrion inner membrane</location>
        <topology evidence="17">Multi-pass membrane protein</topology>
    </subcellularLocation>
    <subcellularLocation>
        <location evidence="1">Mitochondrion membrane</location>
        <topology evidence="1">Multi-pass membrane protein</topology>
    </subcellularLocation>
</comment>
<keyword evidence="5 17" id="KW-0813">Transport</keyword>
<dbReference type="GO" id="GO:0042773">
    <property type="term" value="P:ATP synthesis coupled electron transport"/>
    <property type="evidence" value="ECO:0007669"/>
    <property type="project" value="UniProtKB-UniRule"/>
</dbReference>
<keyword evidence="7 17" id="KW-0812">Transmembrane</keyword>
<keyword evidence="10 17" id="KW-1133">Transmembrane helix</keyword>
<evidence type="ECO:0000256" key="12">
    <source>
        <dbReference type="ARBA" id="ARBA00023075"/>
    </source>
</evidence>
<name>Q5GM85_9TELE</name>
<evidence type="ECO:0000313" key="18">
    <source>
        <dbReference type="EMBL" id="BAD89261.1"/>
    </source>
</evidence>
<keyword evidence="8 17" id="KW-1278">Translocase</keyword>
<comment type="function">
    <text evidence="15">Core subunit of the mitochondrial membrane respiratory chain NADH dehydrogenase (Complex I) which catalyzes electron transfer from NADH through the respiratory chain, using ubiquinone as an electron acceptor. Part of the enzyme membrane arm which is embedded in the lipid bilayer and involved in proton translocation.</text>
</comment>
<dbReference type="Pfam" id="PF00420">
    <property type="entry name" value="Oxidored_q2"/>
    <property type="match status" value="1"/>
</dbReference>
<evidence type="ECO:0000256" key="10">
    <source>
        <dbReference type="ARBA" id="ARBA00022989"/>
    </source>
</evidence>
<evidence type="ECO:0000256" key="4">
    <source>
        <dbReference type="ARBA" id="ARBA00016612"/>
    </source>
</evidence>
<evidence type="ECO:0000256" key="16">
    <source>
        <dbReference type="ARBA" id="ARBA00048769"/>
    </source>
</evidence>
<accession>Q5GM85</accession>
<dbReference type="GO" id="GO:0005743">
    <property type="term" value="C:mitochondrial inner membrane"/>
    <property type="evidence" value="ECO:0007669"/>
    <property type="project" value="UniProtKB-SubCell"/>
</dbReference>
<evidence type="ECO:0000256" key="13">
    <source>
        <dbReference type="ARBA" id="ARBA00023128"/>
    </source>
</evidence>
<protein>
    <recommendedName>
        <fullName evidence="4 17">NADH-ubiquinone oxidoreductase chain 4L</fullName>
        <ecNumber evidence="3 17">7.1.1.2</ecNumber>
    </recommendedName>
</protein>
<reference evidence="18" key="1">
    <citation type="journal article" date="2005" name="Biol. J. Linn. Soc. Lond.">
        <title>The phylogenetic position of toadfishes (order Batrachoidiformes) in the higher ray-finned fish as inferred from partitioned Bayesian analysis of 102 whole mitochondrial genome sequences.</title>
        <authorList>
            <person name="Miya M."/>
            <person name="Satoh T.P."/>
            <person name="Nishida M."/>
        </authorList>
    </citation>
    <scope>NUCLEOTIDE SEQUENCE</scope>
</reference>
<keyword evidence="9 17" id="KW-0249">Electron transport</keyword>
<organism evidence="18">
    <name type="scientific">Porichthys myriaster</name>
    <name type="common">specklefin midshipman</name>
    <dbReference type="NCBI Taxonomy" id="262771"/>
    <lineage>
        <taxon>Eukaryota</taxon>
        <taxon>Metazoa</taxon>
        <taxon>Chordata</taxon>
        <taxon>Craniata</taxon>
        <taxon>Vertebrata</taxon>
        <taxon>Euteleostomi</taxon>
        <taxon>Actinopterygii</taxon>
        <taxon>Neopterygii</taxon>
        <taxon>Teleostei</taxon>
        <taxon>Neoteleostei</taxon>
        <taxon>Acanthomorphata</taxon>
        <taxon>Batrachoidaria</taxon>
        <taxon>Batrachoididae</taxon>
        <taxon>Porichthys</taxon>
    </lineage>
</organism>
<dbReference type="Gene3D" id="1.10.287.3510">
    <property type="match status" value="1"/>
</dbReference>
<dbReference type="InterPro" id="IPR001133">
    <property type="entry name" value="NADH_UbQ_OxRdtase_chain4L/K"/>
</dbReference>
<dbReference type="GO" id="GO:0016651">
    <property type="term" value="F:oxidoreductase activity, acting on NAD(P)H"/>
    <property type="evidence" value="ECO:0007669"/>
    <property type="project" value="InterPro"/>
</dbReference>
<keyword evidence="14 17" id="KW-0472">Membrane</keyword>
<evidence type="ECO:0000256" key="15">
    <source>
        <dbReference type="ARBA" id="ARBA00043911"/>
    </source>
</evidence>
<keyword evidence="11 17" id="KW-0520">NAD</keyword>
<feature type="transmembrane region" description="Helical" evidence="17">
    <location>
        <begin position="6"/>
        <end position="22"/>
    </location>
</feature>
<keyword evidence="12 17" id="KW-0830">Ubiquinone</keyword>
<comment type="catalytic activity">
    <reaction evidence="16">
        <text>a ubiquinone + NADH + 5 H(+)(in) = a ubiquinol + NAD(+) + 4 H(+)(out)</text>
        <dbReference type="Rhea" id="RHEA:29091"/>
        <dbReference type="Rhea" id="RHEA-COMP:9565"/>
        <dbReference type="Rhea" id="RHEA-COMP:9566"/>
        <dbReference type="ChEBI" id="CHEBI:15378"/>
        <dbReference type="ChEBI" id="CHEBI:16389"/>
        <dbReference type="ChEBI" id="CHEBI:17976"/>
        <dbReference type="ChEBI" id="CHEBI:57540"/>
        <dbReference type="ChEBI" id="CHEBI:57945"/>
        <dbReference type="EC" id="7.1.1.2"/>
    </reaction>
    <physiologicalReaction direction="left-to-right" evidence="16">
        <dbReference type="Rhea" id="RHEA:29092"/>
    </physiologicalReaction>
</comment>
<evidence type="ECO:0000256" key="7">
    <source>
        <dbReference type="ARBA" id="ARBA00022692"/>
    </source>
</evidence>
<keyword evidence="6 17" id="KW-0679">Respiratory chain</keyword>
<feature type="transmembrane region" description="Helical" evidence="17">
    <location>
        <begin position="61"/>
        <end position="80"/>
    </location>
</feature>
<evidence type="ECO:0000256" key="1">
    <source>
        <dbReference type="ARBA" id="ARBA00004225"/>
    </source>
</evidence>
<dbReference type="AlphaFoldDB" id="Q5GM85"/>
<feature type="transmembrane region" description="Helical" evidence="17">
    <location>
        <begin position="29"/>
        <end position="49"/>
    </location>
</feature>
<evidence type="ECO:0000256" key="8">
    <source>
        <dbReference type="ARBA" id="ARBA00022967"/>
    </source>
</evidence>
<proteinExistence type="inferred from homology"/>
<evidence type="ECO:0000256" key="17">
    <source>
        <dbReference type="RuleBase" id="RU004419"/>
    </source>
</evidence>
<keyword evidence="17" id="KW-0999">Mitochondrion inner membrane</keyword>
<dbReference type="GO" id="GO:0030964">
    <property type="term" value="C:NADH dehydrogenase complex"/>
    <property type="evidence" value="ECO:0007669"/>
    <property type="project" value="TreeGrafter"/>
</dbReference>
<dbReference type="PANTHER" id="PTHR11434">
    <property type="entry name" value="NADH-UBIQUINONE OXIDOREDUCTASE SUBUNIT ND4L"/>
    <property type="match status" value="1"/>
</dbReference>
<comment type="similarity">
    <text evidence="2 17">Belongs to the complex I subunit 4L family.</text>
</comment>